<feature type="coiled-coil region" evidence="1">
    <location>
        <begin position="165"/>
        <end position="192"/>
    </location>
</feature>
<proteinExistence type="predicted"/>
<dbReference type="EnsemblPlants" id="AES72600">
    <property type="protein sequence ID" value="AES72600"/>
    <property type="gene ID" value="MTR_3g092440"/>
</dbReference>
<dbReference type="eggNOG" id="ENOG502S16E">
    <property type="taxonomic scope" value="Eukaryota"/>
</dbReference>
<feature type="region of interest" description="Disordered" evidence="2">
    <location>
        <begin position="243"/>
        <end position="362"/>
    </location>
</feature>
<dbReference type="Pfam" id="PF00498">
    <property type="entry name" value="FHA"/>
    <property type="match status" value="1"/>
</dbReference>
<gene>
    <name evidence="4" type="ordered locus">MTR_3g092440</name>
</gene>
<protein>
    <submittedName>
        <fullName evidence="4">FHA domain plant protein</fullName>
    </submittedName>
</protein>
<evidence type="ECO:0000313" key="4">
    <source>
        <dbReference type="EMBL" id="AES72600.1"/>
    </source>
</evidence>
<dbReference type="AlphaFoldDB" id="G7J8A2"/>
<dbReference type="GO" id="GO:0003729">
    <property type="term" value="F:mRNA binding"/>
    <property type="evidence" value="ECO:0000318"/>
    <property type="project" value="GO_Central"/>
</dbReference>
<dbReference type="Proteomes" id="UP000002051">
    <property type="component" value="Chromosome 3"/>
</dbReference>
<evidence type="ECO:0000313" key="5">
    <source>
        <dbReference type="EnsemblPlants" id="AES72600"/>
    </source>
</evidence>
<dbReference type="EMBL" id="CM001219">
    <property type="protein sequence ID" value="AES72600.1"/>
    <property type="molecule type" value="Genomic_DNA"/>
</dbReference>
<feature type="compositionally biased region" description="Basic residues" evidence="2">
    <location>
        <begin position="249"/>
        <end position="258"/>
    </location>
</feature>
<dbReference type="InterPro" id="IPR000253">
    <property type="entry name" value="FHA_dom"/>
</dbReference>
<accession>G7J8A2</accession>
<dbReference type="OMA" id="TRKMVGT"/>
<dbReference type="PaxDb" id="3880-AES72600"/>
<dbReference type="PROSITE" id="PS50006">
    <property type="entry name" value="FHA_DOMAIN"/>
    <property type="match status" value="1"/>
</dbReference>
<feature type="domain" description="FHA" evidence="3">
    <location>
        <begin position="22"/>
        <end position="55"/>
    </location>
</feature>
<reference evidence="4 6" key="2">
    <citation type="journal article" date="2014" name="BMC Genomics">
        <title>An improved genome release (version Mt4.0) for the model legume Medicago truncatula.</title>
        <authorList>
            <person name="Tang H."/>
            <person name="Krishnakumar V."/>
            <person name="Bidwell S."/>
            <person name="Rosen B."/>
            <person name="Chan A."/>
            <person name="Zhou S."/>
            <person name="Gentzbittel L."/>
            <person name="Childs K.L."/>
            <person name="Yandell M."/>
            <person name="Gundlach H."/>
            <person name="Mayer K.F."/>
            <person name="Schwartz D.C."/>
            <person name="Town C.D."/>
        </authorList>
    </citation>
    <scope>GENOME REANNOTATION</scope>
    <source>
        <strain evidence="5 6">cv. Jemalong A17</strain>
    </source>
</reference>
<evidence type="ECO:0000256" key="2">
    <source>
        <dbReference type="SAM" id="MobiDB-lite"/>
    </source>
</evidence>
<evidence type="ECO:0000256" key="1">
    <source>
        <dbReference type="SAM" id="Coils"/>
    </source>
</evidence>
<keyword evidence="1" id="KW-0175">Coiled coil</keyword>
<evidence type="ECO:0000313" key="6">
    <source>
        <dbReference type="Proteomes" id="UP000002051"/>
    </source>
</evidence>
<reference evidence="4 6" key="1">
    <citation type="journal article" date="2011" name="Nature">
        <title>The Medicago genome provides insight into the evolution of rhizobial symbioses.</title>
        <authorList>
            <person name="Young N.D."/>
            <person name="Debelle F."/>
            <person name="Oldroyd G.E."/>
            <person name="Geurts R."/>
            <person name="Cannon S.B."/>
            <person name="Udvardi M.K."/>
            <person name="Benedito V.A."/>
            <person name="Mayer K.F."/>
            <person name="Gouzy J."/>
            <person name="Schoof H."/>
            <person name="Van de Peer Y."/>
            <person name="Proost S."/>
            <person name="Cook D.R."/>
            <person name="Meyers B.C."/>
            <person name="Spannagl M."/>
            <person name="Cheung F."/>
            <person name="De Mita S."/>
            <person name="Krishnakumar V."/>
            <person name="Gundlach H."/>
            <person name="Zhou S."/>
            <person name="Mudge J."/>
            <person name="Bharti A.K."/>
            <person name="Murray J.D."/>
            <person name="Naoumkina M.A."/>
            <person name="Rosen B."/>
            <person name="Silverstein K.A."/>
            <person name="Tang H."/>
            <person name="Rombauts S."/>
            <person name="Zhao P.X."/>
            <person name="Zhou P."/>
            <person name="Barbe V."/>
            <person name="Bardou P."/>
            <person name="Bechner M."/>
            <person name="Bellec A."/>
            <person name="Berger A."/>
            <person name="Berges H."/>
            <person name="Bidwell S."/>
            <person name="Bisseling T."/>
            <person name="Choisne N."/>
            <person name="Couloux A."/>
            <person name="Denny R."/>
            <person name="Deshpande S."/>
            <person name="Dai X."/>
            <person name="Doyle J.J."/>
            <person name="Dudez A.M."/>
            <person name="Farmer A.D."/>
            <person name="Fouteau S."/>
            <person name="Franken C."/>
            <person name="Gibelin C."/>
            <person name="Gish J."/>
            <person name="Goldstein S."/>
            <person name="Gonzalez A.J."/>
            <person name="Green P.J."/>
            <person name="Hallab A."/>
            <person name="Hartog M."/>
            <person name="Hua A."/>
            <person name="Humphray S.J."/>
            <person name="Jeong D.H."/>
            <person name="Jing Y."/>
            <person name="Jocker A."/>
            <person name="Kenton S.M."/>
            <person name="Kim D.J."/>
            <person name="Klee K."/>
            <person name="Lai H."/>
            <person name="Lang C."/>
            <person name="Lin S."/>
            <person name="Macmil S.L."/>
            <person name="Magdelenat G."/>
            <person name="Matthews L."/>
            <person name="McCorrison J."/>
            <person name="Monaghan E.L."/>
            <person name="Mun J.H."/>
            <person name="Najar F.Z."/>
            <person name="Nicholson C."/>
            <person name="Noirot C."/>
            <person name="O'Bleness M."/>
            <person name="Paule C.R."/>
            <person name="Poulain J."/>
            <person name="Prion F."/>
            <person name="Qin B."/>
            <person name="Qu C."/>
            <person name="Retzel E.F."/>
            <person name="Riddle C."/>
            <person name="Sallet E."/>
            <person name="Samain S."/>
            <person name="Samson N."/>
            <person name="Sanders I."/>
            <person name="Saurat O."/>
            <person name="Scarpelli C."/>
            <person name="Schiex T."/>
            <person name="Segurens B."/>
            <person name="Severin A.J."/>
            <person name="Sherrier D.J."/>
            <person name="Shi R."/>
            <person name="Sims S."/>
            <person name="Singer S.R."/>
            <person name="Sinharoy S."/>
            <person name="Sterck L."/>
            <person name="Viollet A."/>
            <person name="Wang B.B."/>
            <person name="Wang K."/>
            <person name="Wang M."/>
            <person name="Wang X."/>
            <person name="Warfsmann J."/>
            <person name="Weissenbach J."/>
            <person name="White D.D."/>
            <person name="White J.D."/>
            <person name="Wiley G.B."/>
            <person name="Wincker P."/>
            <person name="Xing Y."/>
            <person name="Yang L."/>
            <person name="Yao Z."/>
            <person name="Ying F."/>
            <person name="Zhai J."/>
            <person name="Zhou L."/>
            <person name="Zuber A."/>
            <person name="Denarie J."/>
            <person name="Dixon R.A."/>
            <person name="May G.D."/>
            <person name="Schwartz D.C."/>
            <person name="Rogers J."/>
            <person name="Quetier F."/>
            <person name="Town C.D."/>
            <person name="Roe B.A."/>
        </authorList>
    </citation>
    <scope>NUCLEOTIDE SEQUENCE [LARGE SCALE GENOMIC DNA]</scope>
    <source>
        <strain evidence="4">A17</strain>
        <strain evidence="5 6">cv. Jemalong A17</strain>
    </source>
</reference>
<dbReference type="SUPFAM" id="SSF49879">
    <property type="entry name" value="SMAD/FHA domain"/>
    <property type="match status" value="1"/>
</dbReference>
<feature type="compositionally biased region" description="Basic and acidic residues" evidence="2">
    <location>
        <begin position="291"/>
        <end position="362"/>
    </location>
</feature>
<name>G7J8A2_MEDTR</name>
<keyword evidence="6" id="KW-1185">Reference proteome</keyword>
<sequence length="433" mass="48622">MSPHPDKQAAAAPERIPRYPGISTKHLTIHFDSSCNWILTYLDSSNGTVLDNKPVPPNTPFHLTYASTIKIGEVTSIRVNFINYRPQPMKVTRNTRSRNVVSDSTHVYLDAAVESKNVRVSRNSKNKKNAVEICDNGDMEGVEEVKKNVRVTRNSKNKKNTVEVCDSSNGDLEGVKEKVEEVKKNVRVTRNLRNKMNKMGTSELSVGDFDGVKEPRNVRMTRNMKNKGVVIGEDLSLGDGVENVENKKTRGGAKGKRKLREEIVGDGDGKENCHDAQETEKLEEECVGDGDGNKKDKLPEGHVGDGEDKEKNKLTEEHVDDGEDKKKEKLQEECVAGEEDKEKEKSQEECVGDGDGKENCDVNEKENLIGDENWPDLEKISLGEWFDFLEVCLPKQIHDETKEIIDSMRQKAEGLREYVIMYQNQQAGTATEC</sequence>
<dbReference type="InterPro" id="IPR008984">
    <property type="entry name" value="SMAD_FHA_dom_sf"/>
</dbReference>
<evidence type="ECO:0000259" key="3">
    <source>
        <dbReference type="PROSITE" id="PS50006"/>
    </source>
</evidence>
<dbReference type="Gene3D" id="2.60.200.20">
    <property type="match status" value="1"/>
</dbReference>
<dbReference type="HOGENOM" id="CLU_041860_0_0_1"/>
<feature type="compositionally biased region" description="Basic and acidic residues" evidence="2">
    <location>
        <begin position="259"/>
        <end position="280"/>
    </location>
</feature>
<dbReference type="STRING" id="3880.G7J8A2"/>
<reference evidence="5" key="3">
    <citation type="submission" date="2015-04" db="UniProtKB">
        <authorList>
            <consortium name="EnsemblPlants"/>
        </authorList>
    </citation>
    <scope>IDENTIFICATION</scope>
    <source>
        <strain evidence="5">cv. Jemalong A17</strain>
    </source>
</reference>
<organism evidence="4 6">
    <name type="scientific">Medicago truncatula</name>
    <name type="common">Barrel medic</name>
    <name type="synonym">Medicago tribuloides</name>
    <dbReference type="NCBI Taxonomy" id="3880"/>
    <lineage>
        <taxon>Eukaryota</taxon>
        <taxon>Viridiplantae</taxon>
        <taxon>Streptophyta</taxon>
        <taxon>Embryophyta</taxon>
        <taxon>Tracheophyta</taxon>
        <taxon>Spermatophyta</taxon>
        <taxon>Magnoliopsida</taxon>
        <taxon>eudicotyledons</taxon>
        <taxon>Gunneridae</taxon>
        <taxon>Pentapetalae</taxon>
        <taxon>rosids</taxon>
        <taxon>fabids</taxon>
        <taxon>Fabales</taxon>
        <taxon>Fabaceae</taxon>
        <taxon>Papilionoideae</taxon>
        <taxon>50 kb inversion clade</taxon>
        <taxon>NPAAA clade</taxon>
        <taxon>Hologalegina</taxon>
        <taxon>IRL clade</taxon>
        <taxon>Trifolieae</taxon>
        <taxon>Medicago</taxon>
    </lineage>
</organism>